<feature type="non-terminal residue" evidence="4">
    <location>
        <position position="1"/>
    </location>
</feature>
<protein>
    <submittedName>
        <fullName evidence="4">ABC transporter ATP-binding protein</fullName>
    </submittedName>
</protein>
<proteinExistence type="predicted"/>
<comment type="caution">
    <text evidence="4">The sequence shown here is derived from an EMBL/GenBank/DDBJ whole genome shotgun (WGS) entry which is preliminary data.</text>
</comment>
<dbReference type="EMBL" id="VBPA01000275">
    <property type="protein sequence ID" value="TMQ69710.1"/>
    <property type="molecule type" value="Genomic_DNA"/>
</dbReference>
<dbReference type="SMART" id="SM00382">
    <property type="entry name" value="AAA"/>
    <property type="match status" value="1"/>
</dbReference>
<dbReference type="PROSITE" id="PS50893">
    <property type="entry name" value="ABC_TRANSPORTER_2"/>
    <property type="match status" value="1"/>
</dbReference>
<keyword evidence="1" id="KW-0547">Nucleotide-binding</keyword>
<name>A0A538U1D9_UNCEI</name>
<dbReference type="SUPFAM" id="SSF52540">
    <property type="entry name" value="P-loop containing nucleoside triphosphate hydrolases"/>
    <property type="match status" value="1"/>
</dbReference>
<dbReference type="AlphaFoldDB" id="A0A538U1D9"/>
<gene>
    <name evidence="4" type="ORF">E6K80_10810</name>
</gene>
<dbReference type="GO" id="GO:0016887">
    <property type="term" value="F:ATP hydrolysis activity"/>
    <property type="evidence" value="ECO:0007669"/>
    <property type="project" value="InterPro"/>
</dbReference>
<dbReference type="InterPro" id="IPR003593">
    <property type="entry name" value="AAA+_ATPase"/>
</dbReference>
<feature type="domain" description="ABC transporter" evidence="3">
    <location>
        <begin position="12"/>
        <end position="235"/>
    </location>
</feature>
<keyword evidence="2 4" id="KW-0067">ATP-binding</keyword>
<accession>A0A538U1D9</accession>
<dbReference type="Pfam" id="PF00005">
    <property type="entry name" value="ABC_tran"/>
    <property type="match status" value="1"/>
</dbReference>
<dbReference type="InterPro" id="IPR003439">
    <property type="entry name" value="ABC_transporter-like_ATP-bd"/>
</dbReference>
<dbReference type="Gene3D" id="3.40.50.300">
    <property type="entry name" value="P-loop containing nucleotide triphosphate hydrolases"/>
    <property type="match status" value="1"/>
</dbReference>
<dbReference type="Proteomes" id="UP000319836">
    <property type="component" value="Unassembled WGS sequence"/>
</dbReference>
<dbReference type="GO" id="GO:0005524">
    <property type="term" value="F:ATP binding"/>
    <property type="evidence" value="ECO:0007669"/>
    <property type="project" value="UniProtKB-KW"/>
</dbReference>
<evidence type="ECO:0000313" key="5">
    <source>
        <dbReference type="Proteomes" id="UP000319836"/>
    </source>
</evidence>
<dbReference type="PROSITE" id="PS00211">
    <property type="entry name" value="ABC_TRANSPORTER_1"/>
    <property type="match status" value="1"/>
</dbReference>
<evidence type="ECO:0000256" key="2">
    <source>
        <dbReference type="ARBA" id="ARBA00022840"/>
    </source>
</evidence>
<evidence type="ECO:0000256" key="1">
    <source>
        <dbReference type="ARBA" id="ARBA00022741"/>
    </source>
</evidence>
<reference evidence="4 5" key="1">
    <citation type="journal article" date="2019" name="Nat. Microbiol.">
        <title>Mediterranean grassland soil C-N compound turnover is dependent on rainfall and depth, and is mediated by genomically divergent microorganisms.</title>
        <authorList>
            <person name="Diamond S."/>
            <person name="Andeer P.F."/>
            <person name="Li Z."/>
            <person name="Crits-Christoph A."/>
            <person name="Burstein D."/>
            <person name="Anantharaman K."/>
            <person name="Lane K.R."/>
            <person name="Thomas B.C."/>
            <person name="Pan C."/>
            <person name="Northen T.R."/>
            <person name="Banfield J.F."/>
        </authorList>
    </citation>
    <scope>NUCLEOTIDE SEQUENCE [LARGE SCALE GENOMIC DNA]</scope>
    <source>
        <strain evidence="4">WS_10</strain>
    </source>
</reference>
<sequence>PNGAPPSSNSAVELRGVGFRYPGTERMVLSGVDLVLRAGESVAIVGRTGAGKTTLLHLVARLYEPTEGSVLLGGVPAERWRRGTLRRRFGVVPQETFLFSDTLRANVLFGFEDGEPAPDVAHVAARAGLGPDLAQLPDGLDTSIGERGVTLSGGQKQRVALARALASVDPGTEERILETLFTLERRPAILLATHRRSALLRVDRVVVLDRGRIVASGTHRELIAGGGLYADLYHREEMVEELEAL</sequence>
<dbReference type="PANTHER" id="PTHR24221">
    <property type="entry name" value="ATP-BINDING CASSETTE SUB-FAMILY B"/>
    <property type="match status" value="1"/>
</dbReference>
<dbReference type="InterPro" id="IPR039421">
    <property type="entry name" value="Type_1_exporter"/>
</dbReference>
<evidence type="ECO:0000259" key="3">
    <source>
        <dbReference type="PROSITE" id="PS50893"/>
    </source>
</evidence>
<organism evidence="4 5">
    <name type="scientific">Eiseniibacteriota bacterium</name>
    <dbReference type="NCBI Taxonomy" id="2212470"/>
    <lineage>
        <taxon>Bacteria</taxon>
        <taxon>Candidatus Eiseniibacteriota</taxon>
    </lineage>
</organism>
<evidence type="ECO:0000313" key="4">
    <source>
        <dbReference type="EMBL" id="TMQ69710.1"/>
    </source>
</evidence>
<dbReference type="InterPro" id="IPR017871">
    <property type="entry name" value="ABC_transporter-like_CS"/>
</dbReference>
<dbReference type="PANTHER" id="PTHR24221:SF654">
    <property type="entry name" value="ATP-BINDING CASSETTE SUB-FAMILY B MEMBER 6"/>
    <property type="match status" value="1"/>
</dbReference>
<dbReference type="GO" id="GO:0042626">
    <property type="term" value="F:ATPase-coupled transmembrane transporter activity"/>
    <property type="evidence" value="ECO:0007669"/>
    <property type="project" value="TreeGrafter"/>
</dbReference>
<dbReference type="InterPro" id="IPR027417">
    <property type="entry name" value="P-loop_NTPase"/>
</dbReference>